<dbReference type="SUPFAM" id="SSF53474">
    <property type="entry name" value="alpha/beta-Hydrolases"/>
    <property type="match status" value="1"/>
</dbReference>
<proteinExistence type="predicted"/>
<evidence type="ECO:0000313" key="21">
    <source>
        <dbReference type="Proteomes" id="UP001190700"/>
    </source>
</evidence>
<dbReference type="SMART" id="SM00064">
    <property type="entry name" value="FYVE"/>
    <property type="match status" value="1"/>
</dbReference>
<dbReference type="InterPro" id="IPR011011">
    <property type="entry name" value="Znf_FYVE_PHD"/>
</dbReference>
<dbReference type="SUPFAM" id="SSF57903">
    <property type="entry name" value="FYVE/PHD zinc finger"/>
    <property type="match status" value="1"/>
</dbReference>
<evidence type="ECO:0000256" key="9">
    <source>
        <dbReference type="ARBA" id="ARBA00022833"/>
    </source>
</evidence>
<name>A0AAE0LH72_9CHLO</name>
<evidence type="ECO:0000256" key="17">
    <source>
        <dbReference type="PROSITE-ProRule" id="PRU00091"/>
    </source>
</evidence>
<evidence type="ECO:0000256" key="2">
    <source>
        <dbReference type="ARBA" id="ARBA00004651"/>
    </source>
</evidence>
<feature type="region of interest" description="Disordered" evidence="18">
    <location>
        <begin position="781"/>
        <end position="800"/>
    </location>
</feature>
<keyword evidence="13" id="KW-0443">Lipid metabolism</keyword>
<keyword evidence="7 17" id="KW-0863">Zinc-finger</keyword>
<evidence type="ECO:0000259" key="19">
    <source>
        <dbReference type="PROSITE" id="PS50178"/>
    </source>
</evidence>
<dbReference type="GO" id="GO:0005886">
    <property type="term" value="C:plasma membrane"/>
    <property type="evidence" value="ECO:0007669"/>
    <property type="project" value="UniProtKB-SubCell"/>
</dbReference>
<comment type="subcellular location">
    <subcellularLocation>
        <location evidence="2">Cell membrane</location>
        <topology evidence="2">Multi-pass membrane protein</topology>
    </subcellularLocation>
</comment>
<keyword evidence="12" id="KW-1133">Transmembrane helix</keyword>
<dbReference type="InterPro" id="IPR052214">
    <property type="entry name" value="DAG_Lipase-Related"/>
</dbReference>
<evidence type="ECO:0000256" key="6">
    <source>
        <dbReference type="ARBA" id="ARBA00022723"/>
    </source>
</evidence>
<keyword evidence="8" id="KW-0378">Hydrolase</keyword>
<dbReference type="EC" id="3.1.1.116" evidence="16"/>
<feature type="region of interest" description="Disordered" evidence="18">
    <location>
        <begin position="111"/>
        <end position="130"/>
    </location>
</feature>
<dbReference type="CDD" id="cd00519">
    <property type="entry name" value="Lipase_3"/>
    <property type="match status" value="1"/>
</dbReference>
<feature type="compositionally biased region" description="Basic and acidic residues" evidence="18">
    <location>
        <begin position="785"/>
        <end position="794"/>
    </location>
</feature>
<evidence type="ECO:0000256" key="4">
    <source>
        <dbReference type="ARBA" id="ARBA00022553"/>
    </source>
</evidence>
<evidence type="ECO:0000256" key="8">
    <source>
        <dbReference type="ARBA" id="ARBA00022801"/>
    </source>
</evidence>
<dbReference type="InterPro" id="IPR017455">
    <property type="entry name" value="Znf_FYVE-rel"/>
</dbReference>
<feature type="region of interest" description="Disordered" evidence="18">
    <location>
        <begin position="1"/>
        <end position="46"/>
    </location>
</feature>
<sequence length="800" mass="86941">MDSEETENLRGSCTPDASIEDDGQPAQLNASTQPMAEEGNPKKDATSLWSGVAQAVGKFAGRGTDTMKEVTGAVGALGRRATEHAIAVSEDVLAAIKVAVPAGATVDKGARAFEEEEESPAPEPNQQRLKDRMDRVDSFLAGELEPFPETKESTNEKARRLSCVALSVAREALKVVPMGSYVPYLLKATELGIKYGTVGLGTWLMRQEMREAVAVVMNTMGNIPGVRMADLVGGLYYLFAFERGHRGCNPELMMQEHAADADAPIEILHDLKDFAPAALHFAYQKVCEVQRGLALRGSRLILAEVNRDKDQATFFLSACPNTKEALLLIRGTKSVQDWLTDINAALIPFRTLDKSGREVTGYAHAGMAQAALWLAEEVAPCLVALQHAGYSIIITGHSLGGGIATLLALHLQGVLPDVRCLAYATPPCMTASLSDAAAATGTVSLVHSDDIVPRASVSNISRLVERLATIPEWQGAAEADMRHMLQCYVVELGTPRVRPNPQPAYHQLVRVELTVQSSSQTVQVALKLHLPRSGEVASPPLLALPPPHAELAPGEALEILPRGCSGLDDERVEVRTSDNDACEESETSEGDDTAADLIHPVECVACELVLRKKPEEGQGPVEVKIRVYEKQPTLYVPGTIVYMFRWRGAYRCSVVPKDCPSLSRIELQAGLVEEHQGTAYHEALQETLLGYRTSQSPPAWIPYNEVDICMHCHNDFGWNASLATDHALQKMRLRNNCHQCGNVVCEACSANCKTLPEMGISAAPVRVCDSCYWGWGQQDTNASRNKPEHPRIEAPHVTNY</sequence>
<keyword evidence="11" id="KW-0442">Lipid degradation</keyword>
<evidence type="ECO:0000256" key="5">
    <source>
        <dbReference type="ARBA" id="ARBA00022692"/>
    </source>
</evidence>
<keyword evidence="3" id="KW-1003">Cell membrane</keyword>
<dbReference type="InterPro" id="IPR002921">
    <property type="entry name" value="Fungal_lipase-type"/>
</dbReference>
<evidence type="ECO:0000256" key="12">
    <source>
        <dbReference type="ARBA" id="ARBA00022989"/>
    </source>
</evidence>
<keyword evidence="9" id="KW-0862">Zinc</keyword>
<dbReference type="GO" id="GO:0016298">
    <property type="term" value="F:lipase activity"/>
    <property type="evidence" value="ECO:0007669"/>
    <property type="project" value="TreeGrafter"/>
</dbReference>
<comment type="catalytic activity">
    <reaction evidence="15">
        <text>a 1,2-diacyl-sn-glycerol + H2O = a 2-acylglycerol + a fatty acid + H(+)</text>
        <dbReference type="Rhea" id="RHEA:33275"/>
        <dbReference type="ChEBI" id="CHEBI:15377"/>
        <dbReference type="ChEBI" id="CHEBI:15378"/>
        <dbReference type="ChEBI" id="CHEBI:17389"/>
        <dbReference type="ChEBI" id="CHEBI:17815"/>
        <dbReference type="ChEBI" id="CHEBI:28868"/>
        <dbReference type="EC" id="3.1.1.116"/>
    </reaction>
    <physiologicalReaction direction="left-to-right" evidence="15">
        <dbReference type="Rhea" id="RHEA:33276"/>
    </physiologicalReaction>
</comment>
<accession>A0AAE0LH72</accession>
<keyword evidence="14" id="KW-0472">Membrane</keyword>
<organism evidence="20 21">
    <name type="scientific">Cymbomonas tetramitiformis</name>
    <dbReference type="NCBI Taxonomy" id="36881"/>
    <lineage>
        <taxon>Eukaryota</taxon>
        <taxon>Viridiplantae</taxon>
        <taxon>Chlorophyta</taxon>
        <taxon>Pyramimonadophyceae</taxon>
        <taxon>Pyramimonadales</taxon>
        <taxon>Pyramimonadaceae</taxon>
        <taxon>Cymbomonas</taxon>
    </lineage>
</organism>
<dbReference type="InterPro" id="IPR000306">
    <property type="entry name" value="Znf_FYVE"/>
</dbReference>
<dbReference type="Pfam" id="PF01363">
    <property type="entry name" value="FYVE"/>
    <property type="match status" value="1"/>
</dbReference>
<evidence type="ECO:0000256" key="18">
    <source>
        <dbReference type="SAM" id="MobiDB-lite"/>
    </source>
</evidence>
<comment type="cofactor">
    <cofactor evidence="1">
        <name>Ca(2+)</name>
        <dbReference type="ChEBI" id="CHEBI:29108"/>
    </cofactor>
</comment>
<evidence type="ECO:0000313" key="20">
    <source>
        <dbReference type="EMBL" id="KAK3285256.1"/>
    </source>
</evidence>
<dbReference type="InterPro" id="IPR013083">
    <property type="entry name" value="Znf_RING/FYVE/PHD"/>
</dbReference>
<dbReference type="GO" id="GO:0016042">
    <property type="term" value="P:lipid catabolic process"/>
    <property type="evidence" value="ECO:0007669"/>
    <property type="project" value="UniProtKB-KW"/>
</dbReference>
<evidence type="ECO:0000256" key="14">
    <source>
        <dbReference type="ARBA" id="ARBA00023136"/>
    </source>
</evidence>
<evidence type="ECO:0000256" key="10">
    <source>
        <dbReference type="ARBA" id="ARBA00022837"/>
    </source>
</evidence>
<keyword evidence="4" id="KW-0597">Phosphoprotein</keyword>
<keyword evidence="10" id="KW-0106">Calcium</keyword>
<evidence type="ECO:0000256" key="1">
    <source>
        <dbReference type="ARBA" id="ARBA00001913"/>
    </source>
</evidence>
<keyword evidence="6" id="KW-0479">Metal-binding</keyword>
<evidence type="ECO:0000256" key="11">
    <source>
        <dbReference type="ARBA" id="ARBA00022963"/>
    </source>
</evidence>
<dbReference type="Pfam" id="PF01764">
    <property type="entry name" value="Lipase_3"/>
    <property type="match status" value="1"/>
</dbReference>
<dbReference type="PANTHER" id="PTHR45792">
    <property type="entry name" value="DIACYLGLYCEROL LIPASE HOMOLOG-RELATED"/>
    <property type="match status" value="1"/>
</dbReference>
<dbReference type="EMBL" id="LGRX02001899">
    <property type="protein sequence ID" value="KAK3285256.1"/>
    <property type="molecule type" value="Genomic_DNA"/>
</dbReference>
<dbReference type="Proteomes" id="UP001190700">
    <property type="component" value="Unassembled WGS sequence"/>
</dbReference>
<protein>
    <recommendedName>
        <fullName evidence="16">sn-1-specific diacylglycerol lipase</fullName>
        <ecNumber evidence="16">3.1.1.116</ecNumber>
    </recommendedName>
</protein>
<dbReference type="InterPro" id="IPR029058">
    <property type="entry name" value="AB_hydrolase_fold"/>
</dbReference>
<evidence type="ECO:0000256" key="7">
    <source>
        <dbReference type="ARBA" id="ARBA00022771"/>
    </source>
</evidence>
<dbReference type="GO" id="GO:0008270">
    <property type="term" value="F:zinc ion binding"/>
    <property type="evidence" value="ECO:0007669"/>
    <property type="project" value="UniProtKB-KW"/>
</dbReference>
<dbReference type="Gene3D" id="3.30.40.10">
    <property type="entry name" value="Zinc/RING finger domain, C3HC4 (zinc finger)"/>
    <property type="match status" value="1"/>
</dbReference>
<evidence type="ECO:0000256" key="15">
    <source>
        <dbReference type="ARBA" id="ARBA00024531"/>
    </source>
</evidence>
<keyword evidence="5" id="KW-0812">Transmembrane</keyword>
<dbReference type="PANTHER" id="PTHR45792:SF8">
    <property type="entry name" value="DIACYLGLYCEROL LIPASE-ALPHA"/>
    <property type="match status" value="1"/>
</dbReference>
<dbReference type="Gene3D" id="3.40.50.1820">
    <property type="entry name" value="alpha/beta hydrolase"/>
    <property type="match status" value="1"/>
</dbReference>
<gene>
    <name evidence="20" type="ORF">CYMTET_7126</name>
</gene>
<dbReference type="PROSITE" id="PS50178">
    <property type="entry name" value="ZF_FYVE"/>
    <property type="match status" value="1"/>
</dbReference>
<keyword evidence="21" id="KW-1185">Reference proteome</keyword>
<feature type="domain" description="FYVE-type" evidence="19">
    <location>
        <begin position="703"/>
        <end position="772"/>
    </location>
</feature>
<evidence type="ECO:0000256" key="3">
    <source>
        <dbReference type="ARBA" id="ARBA00022475"/>
    </source>
</evidence>
<dbReference type="AlphaFoldDB" id="A0AAE0LH72"/>
<evidence type="ECO:0000256" key="16">
    <source>
        <dbReference type="ARBA" id="ARBA00026104"/>
    </source>
</evidence>
<evidence type="ECO:0000256" key="13">
    <source>
        <dbReference type="ARBA" id="ARBA00023098"/>
    </source>
</evidence>
<reference evidence="20 21" key="1">
    <citation type="journal article" date="2015" name="Genome Biol. Evol.">
        <title>Comparative Genomics of a Bacterivorous Green Alga Reveals Evolutionary Causalities and Consequences of Phago-Mixotrophic Mode of Nutrition.</title>
        <authorList>
            <person name="Burns J.A."/>
            <person name="Paasch A."/>
            <person name="Narechania A."/>
            <person name="Kim E."/>
        </authorList>
    </citation>
    <scope>NUCLEOTIDE SEQUENCE [LARGE SCALE GENOMIC DNA]</scope>
    <source>
        <strain evidence="20 21">PLY_AMNH</strain>
    </source>
</reference>
<comment type="caution">
    <text evidence="20">The sequence shown here is derived from an EMBL/GenBank/DDBJ whole genome shotgun (WGS) entry which is preliminary data.</text>
</comment>